<proteinExistence type="predicted"/>
<accession>A0A9Q0FRI7</accession>
<reference evidence="2" key="2">
    <citation type="journal article" date="2023" name="Plants (Basel)">
        <title>Annotation of the Turnera subulata (Passifloraceae) Draft Genome Reveals the S-Locus Evolved after the Divergence of Turneroideae from Passifloroideae in a Stepwise Manner.</title>
        <authorList>
            <person name="Henning P.M."/>
            <person name="Roalson E.H."/>
            <person name="Mir W."/>
            <person name="McCubbin A.G."/>
            <person name="Shore J.S."/>
        </authorList>
    </citation>
    <scope>NUCLEOTIDE SEQUENCE</scope>
    <source>
        <strain evidence="2">F60SS</strain>
    </source>
</reference>
<dbReference type="AlphaFoldDB" id="A0A9Q0FRI7"/>
<keyword evidence="1" id="KW-0472">Membrane</keyword>
<dbReference type="Proteomes" id="UP001141552">
    <property type="component" value="Unassembled WGS sequence"/>
</dbReference>
<keyword evidence="3" id="KW-1185">Reference proteome</keyword>
<keyword evidence="1" id="KW-1133">Transmembrane helix</keyword>
<comment type="caution">
    <text evidence="2">The sequence shown here is derived from an EMBL/GenBank/DDBJ whole genome shotgun (WGS) entry which is preliminary data.</text>
</comment>
<name>A0A9Q0FRI7_9ROSI</name>
<gene>
    <name evidence="2" type="ORF">Tsubulata_037219</name>
</gene>
<keyword evidence="1" id="KW-0812">Transmembrane</keyword>
<feature type="transmembrane region" description="Helical" evidence="1">
    <location>
        <begin position="12"/>
        <end position="27"/>
    </location>
</feature>
<organism evidence="2 3">
    <name type="scientific">Turnera subulata</name>
    <dbReference type="NCBI Taxonomy" id="218843"/>
    <lineage>
        <taxon>Eukaryota</taxon>
        <taxon>Viridiplantae</taxon>
        <taxon>Streptophyta</taxon>
        <taxon>Embryophyta</taxon>
        <taxon>Tracheophyta</taxon>
        <taxon>Spermatophyta</taxon>
        <taxon>Magnoliopsida</taxon>
        <taxon>eudicotyledons</taxon>
        <taxon>Gunneridae</taxon>
        <taxon>Pentapetalae</taxon>
        <taxon>rosids</taxon>
        <taxon>fabids</taxon>
        <taxon>Malpighiales</taxon>
        <taxon>Passifloraceae</taxon>
        <taxon>Turnera</taxon>
    </lineage>
</organism>
<evidence type="ECO:0000313" key="3">
    <source>
        <dbReference type="Proteomes" id="UP001141552"/>
    </source>
</evidence>
<evidence type="ECO:0000256" key="1">
    <source>
        <dbReference type="SAM" id="Phobius"/>
    </source>
</evidence>
<protein>
    <submittedName>
        <fullName evidence="2">Uncharacterized protein</fullName>
    </submittedName>
</protein>
<sequence length="70" mass="8213">MDLSGTICVRAPWMAIFFTTIWSIWLLRNKKIFITRSVSLSLFSEAQGSTYVGNQRNNKTIFLQLQKFFF</sequence>
<reference evidence="2" key="1">
    <citation type="submission" date="2022-02" db="EMBL/GenBank/DDBJ databases">
        <authorList>
            <person name="Henning P.M."/>
            <person name="McCubbin A.G."/>
            <person name="Shore J.S."/>
        </authorList>
    </citation>
    <scope>NUCLEOTIDE SEQUENCE</scope>
    <source>
        <strain evidence="2">F60SS</strain>
        <tissue evidence="2">Leaves</tissue>
    </source>
</reference>
<evidence type="ECO:0000313" key="2">
    <source>
        <dbReference type="EMBL" id="KAJ4835101.1"/>
    </source>
</evidence>
<dbReference type="EMBL" id="JAKUCV010004519">
    <property type="protein sequence ID" value="KAJ4835101.1"/>
    <property type="molecule type" value="Genomic_DNA"/>
</dbReference>